<evidence type="ECO:0000313" key="1">
    <source>
        <dbReference type="EMBL" id="KAG9225350.1"/>
    </source>
</evidence>
<comment type="caution">
    <text evidence="1">The sequence shown here is derived from an EMBL/GenBank/DDBJ whole genome shotgun (WGS) entry which is preliminary data.</text>
</comment>
<dbReference type="EMBL" id="WQMT02000002">
    <property type="protein sequence ID" value="KAG9225350.1"/>
    <property type="molecule type" value="Genomic_DNA"/>
</dbReference>
<protein>
    <submittedName>
        <fullName evidence="1">Uncharacterized protein</fullName>
    </submittedName>
</protein>
<accession>A0ACB7J520</accession>
<reference evidence="1 2" key="1">
    <citation type="journal article" date="2021" name="Appl. Environ. Microbiol.">
        <title>Genetic linkage and physical mapping for an oyster mushroom Pleurotus cornucopiae and QTL analysis for the trait cap color.</title>
        <authorList>
            <person name="Zhang Y."/>
            <person name="Gao W."/>
            <person name="Sonnenberg A."/>
            <person name="Chen Q."/>
            <person name="Zhang J."/>
            <person name="Huang C."/>
        </authorList>
    </citation>
    <scope>NUCLEOTIDE SEQUENCE [LARGE SCALE GENOMIC DNA]</scope>
    <source>
        <strain evidence="1">CCMSSC00406</strain>
    </source>
</reference>
<organism evidence="1 2">
    <name type="scientific">Pleurotus cornucopiae</name>
    <name type="common">Cornucopia mushroom</name>
    <dbReference type="NCBI Taxonomy" id="5321"/>
    <lineage>
        <taxon>Eukaryota</taxon>
        <taxon>Fungi</taxon>
        <taxon>Dikarya</taxon>
        <taxon>Basidiomycota</taxon>
        <taxon>Agaricomycotina</taxon>
        <taxon>Agaricomycetes</taxon>
        <taxon>Agaricomycetidae</taxon>
        <taxon>Agaricales</taxon>
        <taxon>Pleurotineae</taxon>
        <taxon>Pleurotaceae</taxon>
        <taxon>Pleurotus</taxon>
    </lineage>
</organism>
<gene>
    <name evidence="1" type="ORF">CCMSSC00406_0006263</name>
</gene>
<keyword evidence="2" id="KW-1185">Reference proteome</keyword>
<proteinExistence type="predicted"/>
<evidence type="ECO:0000313" key="2">
    <source>
        <dbReference type="Proteomes" id="UP000824881"/>
    </source>
</evidence>
<name>A0ACB7J520_PLECO</name>
<sequence>MWDEVDNKGGEATQLLLEKHWKQATDKGAKVDRFSGGTRDAWRLIKQVLPSQVSAALMKTVGAKSGNIVIAIMGPTGAGKSTFISHAYGKSKKSLVSHHIKPHTAKVQPIEVMIDGRRITLLDTPGFDDSVTDTRVLVMIADWLQETYSNQVKLTGIIYMHRISDNRMTESTPFKKSKTFAQICGTREADRLVLVTTMWGCVPSDVGGRREESLKNDHWKGLIDRNAQVARFDATFESARNIIRSVYEPLARGQANLQQANHDQSTLARRDLPPSGSDDIQSIPDEDNFQTSDSNQTGDKSHTILPTSHQGGEQNEVNLYSYTNWKVTELLQQLNVATHVGDEDGEQGASIVPKSEYVSYTNKGLDVVEEVLDTSDVPEKAFYPLRDKRPKDVGISANKIGKIFEVTTKDLREEDIVIAVMGPTGTGKSSFINMAAGNAPGLNSCVDNVEPLKLQCICKSPQDIIFVDIPGFDDICKSETEILQMIAVWVKQMYEQNVKLAGILYFHRITDSKKAGVMKNLQIFQKLCGSEALRNTILTTTMWDEADRTFGEREERNLVQGCWKSMMSQGAKTMRYWNTEESAWDIIDHVLSRRQRQFTLDLQKELVAEGKGLLKTGAGEHVFGELQALVKWQRDSLHQLRASMKQHDDEVILNALKEEYEELRHQAEAAMKDIEALKLHRGKRLLHLLAFR</sequence>
<dbReference type="Proteomes" id="UP000824881">
    <property type="component" value="Unassembled WGS sequence"/>
</dbReference>